<dbReference type="InterPro" id="IPR051533">
    <property type="entry name" value="WaaL-like"/>
</dbReference>
<evidence type="ECO:0000256" key="2">
    <source>
        <dbReference type="ARBA" id="ARBA00022692"/>
    </source>
</evidence>
<evidence type="ECO:0000313" key="7">
    <source>
        <dbReference type="EMBL" id="MCB4798329.1"/>
    </source>
</evidence>
<feature type="transmembrane region" description="Helical" evidence="5">
    <location>
        <begin position="210"/>
        <end position="227"/>
    </location>
</feature>
<name>A0A9X1L3A4_9FLAO</name>
<evidence type="ECO:0000256" key="5">
    <source>
        <dbReference type="SAM" id="Phobius"/>
    </source>
</evidence>
<feature type="domain" description="O-antigen ligase-related" evidence="6">
    <location>
        <begin position="167"/>
        <end position="315"/>
    </location>
</feature>
<dbReference type="Proteomes" id="UP001139199">
    <property type="component" value="Unassembled WGS sequence"/>
</dbReference>
<keyword evidence="2 5" id="KW-0812">Transmembrane</keyword>
<feature type="transmembrane region" description="Helical" evidence="5">
    <location>
        <begin position="62"/>
        <end position="83"/>
    </location>
</feature>
<feature type="transmembrane region" description="Helical" evidence="5">
    <location>
        <begin position="6"/>
        <end position="25"/>
    </location>
</feature>
<feature type="transmembrane region" description="Helical" evidence="5">
    <location>
        <begin position="37"/>
        <end position="56"/>
    </location>
</feature>
<evidence type="ECO:0000259" key="6">
    <source>
        <dbReference type="Pfam" id="PF04932"/>
    </source>
</evidence>
<sequence length="384" mass="45345">MFGIDFNVKVIVLFALFLFLDYRNFFIAFKNSFSNKWVLFFISLFMIQLVGLLHSSNINYTLHYFETKVSIIIFPILIYIFFNKYRIDVERFVKMYAYGVFIISSIIIGYLVLKNGGYDQSFLAKNVPNHHIYFGMYLSFAAIVFWYYLFKAKVKIVFKALYYFLPLLFSILILLAVGSRTAFIALITGVIISTVILLKSNKLKQNRQILLFLLFLFAIVMVVVFTNEEITDRLSRLFNESRKNSPLLKRMVQWECGLKIFKENFLFGVGTGDVQEYLNMCYRENKFRGYRYKLNTHNQYLDEGIKNGILGLLTILSLYFYMLYYSIKCKKHVYSYFLITIIIVSFAENILSRQAGVVFYSFFNSLLFFGYRLNEEFNEKSLNT</sequence>
<keyword evidence="4 5" id="KW-0472">Membrane</keyword>
<dbReference type="PANTHER" id="PTHR37422">
    <property type="entry name" value="TEICHURONIC ACID BIOSYNTHESIS PROTEIN TUAE"/>
    <property type="match status" value="1"/>
</dbReference>
<feature type="transmembrane region" description="Helical" evidence="5">
    <location>
        <begin position="182"/>
        <end position="198"/>
    </location>
</feature>
<keyword evidence="7" id="KW-0436">Ligase</keyword>
<evidence type="ECO:0000313" key="8">
    <source>
        <dbReference type="Proteomes" id="UP001139199"/>
    </source>
</evidence>
<feature type="transmembrane region" description="Helical" evidence="5">
    <location>
        <begin position="132"/>
        <end position="149"/>
    </location>
</feature>
<gene>
    <name evidence="7" type="ORF">LG649_05715</name>
</gene>
<comment type="caution">
    <text evidence="7">The sequence shown here is derived from an EMBL/GenBank/DDBJ whole genome shotgun (WGS) entry which is preliminary data.</text>
</comment>
<feature type="transmembrane region" description="Helical" evidence="5">
    <location>
        <begin position="357"/>
        <end position="374"/>
    </location>
</feature>
<comment type="subcellular location">
    <subcellularLocation>
        <location evidence="1">Membrane</location>
        <topology evidence="1">Multi-pass membrane protein</topology>
    </subcellularLocation>
</comment>
<feature type="transmembrane region" description="Helical" evidence="5">
    <location>
        <begin position="95"/>
        <end position="112"/>
    </location>
</feature>
<protein>
    <submittedName>
        <fullName evidence="7">O-antigen ligase family protein</fullName>
    </submittedName>
</protein>
<proteinExistence type="predicted"/>
<accession>A0A9X1L3A4</accession>
<feature type="transmembrane region" description="Helical" evidence="5">
    <location>
        <begin position="333"/>
        <end position="351"/>
    </location>
</feature>
<keyword evidence="3 5" id="KW-1133">Transmembrane helix</keyword>
<dbReference type="GO" id="GO:0016874">
    <property type="term" value="F:ligase activity"/>
    <property type="evidence" value="ECO:0007669"/>
    <property type="project" value="UniProtKB-KW"/>
</dbReference>
<evidence type="ECO:0000256" key="1">
    <source>
        <dbReference type="ARBA" id="ARBA00004141"/>
    </source>
</evidence>
<dbReference type="InterPro" id="IPR007016">
    <property type="entry name" value="O-antigen_ligase-rel_domated"/>
</dbReference>
<evidence type="ECO:0000256" key="3">
    <source>
        <dbReference type="ARBA" id="ARBA00022989"/>
    </source>
</evidence>
<feature type="transmembrane region" description="Helical" evidence="5">
    <location>
        <begin position="308"/>
        <end position="326"/>
    </location>
</feature>
<evidence type="ECO:0000256" key="4">
    <source>
        <dbReference type="ARBA" id="ARBA00023136"/>
    </source>
</evidence>
<reference evidence="7" key="1">
    <citation type="submission" date="2021-10" db="EMBL/GenBank/DDBJ databases">
        <title>Tamlana sargassums sp. nov., and Tamlana laminarinivorans sp. nov., two new bacteria isolated from the brown alga.</title>
        <authorList>
            <person name="Li J."/>
        </authorList>
    </citation>
    <scope>NUCLEOTIDE SEQUENCE</scope>
    <source>
        <strain evidence="7">PT2-4</strain>
    </source>
</reference>
<dbReference type="RefSeq" id="WP_226542095.1">
    <property type="nucleotide sequence ID" value="NZ_JAJAPW010000002.1"/>
</dbReference>
<organism evidence="7 8">
    <name type="scientific">Neotamlana laminarinivorans</name>
    <dbReference type="NCBI Taxonomy" id="2883124"/>
    <lineage>
        <taxon>Bacteria</taxon>
        <taxon>Pseudomonadati</taxon>
        <taxon>Bacteroidota</taxon>
        <taxon>Flavobacteriia</taxon>
        <taxon>Flavobacteriales</taxon>
        <taxon>Flavobacteriaceae</taxon>
        <taxon>Neotamlana</taxon>
    </lineage>
</organism>
<feature type="transmembrane region" description="Helical" evidence="5">
    <location>
        <begin position="156"/>
        <end position="176"/>
    </location>
</feature>
<dbReference type="Pfam" id="PF04932">
    <property type="entry name" value="Wzy_C"/>
    <property type="match status" value="1"/>
</dbReference>
<dbReference type="GO" id="GO:0016020">
    <property type="term" value="C:membrane"/>
    <property type="evidence" value="ECO:0007669"/>
    <property type="project" value="UniProtKB-SubCell"/>
</dbReference>
<dbReference type="EMBL" id="JAJAPW010000002">
    <property type="protein sequence ID" value="MCB4798329.1"/>
    <property type="molecule type" value="Genomic_DNA"/>
</dbReference>
<dbReference type="AlphaFoldDB" id="A0A9X1L3A4"/>
<dbReference type="PANTHER" id="PTHR37422:SF13">
    <property type="entry name" value="LIPOPOLYSACCHARIDE BIOSYNTHESIS PROTEIN PA4999-RELATED"/>
    <property type="match status" value="1"/>
</dbReference>
<keyword evidence="8" id="KW-1185">Reference proteome</keyword>